<proteinExistence type="predicted"/>
<evidence type="ECO:0000313" key="3">
    <source>
        <dbReference type="EMBL" id="EHR49974.1"/>
    </source>
</evidence>
<dbReference type="InterPro" id="IPR016191">
    <property type="entry name" value="Ribonuclease/ribotoxin"/>
</dbReference>
<dbReference type="EMBL" id="CM001439">
    <property type="protein sequence ID" value="EHR49974.1"/>
    <property type="molecule type" value="Genomic_DNA"/>
</dbReference>
<keyword evidence="1" id="KW-0540">Nuclease</keyword>
<dbReference type="HOGENOM" id="CLU_112496_0_0_11"/>
<keyword evidence="2" id="KW-0378">Hydrolase</keyword>
<evidence type="ECO:0000256" key="1">
    <source>
        <dbReference type="ARBA" id="ARBA00022722"/>
    </source>
</evidence>
<dbReference type="InterPro" id="IPR000026">
    <property type="entry name" value="N1-like"/>
</dbReference>
<dbReference type="GO" id="GO:0004521">
    <property type="term" value="F:RNA endonuclease activity"/>
    <property type="evidence" value="ECO:0007669"/>
    <property type="project" value="InterPro"/>
</dbReference>
<dbReference type="RefSeq" id="WP_009153359.1">
    <property type="nucleotide sequence ID" value="NZ_CM001439.1"/>
</dbReference>
<reference evidence="3 4" key="1">
    <citation type="journal article" date="2012" name="Stand. Genomic Sci.">
        <title>Genome sequence of the ocean sediment bacterium Saccharomonospora marina type strain (XMU15(T)).</title>
        <authorList>
            <person name="Klenk H.P."/>
            <person name="Lu M."/>
            <person name="Lucas S."/>
            <person name="Lapidus A."/>
            <person name="Copeland A."/>
            <person name="Pitluck S."/>
            <person name="Goodwin L.A."/>
            <person name="Han C."/>
            <person name="Tapia R."/>
            <person name="Brambilla E.M."/>
            <person name="Potter G."/>
            <person name="Land M."/>
            <person name="Ivanova N."/>
            <person name="Rohde M."/>
            <person name="Goker M."/>
            <person name="Detter J.C."/>
            <person name="Li W.J."/>
            <person name="Kyrpides N.C."/>
            <person name="Woyke T."/>
        </authorList>
    </citation>
    <scope>NUCLEOTIDE SEQUENCE [LARGE SCALE GENOMIC DNA]</scope>
    <source>
        <strain evidence="3 4">XMU15</strain>
    </source>
</reference>
<dbReference type="GO" id="GO:0016787">
    <property type="term" value="F:hydrolase activity"/>
    <property type="evidence" value="ECO:0007669"/>
    <property type="project" value="UniProtKB-KW"/>
</dbReference>
<dbReference type="eggNOG" id="COG4290">
    <property type="taxonomic scope" value="Bacteria"/>
</dbReference>
<dbReference type="Pfam" id="PF00545">
    <property type="entry name" value="Ribonuclease"/>
    <property type="match status" value="1"/>
</dbReference>
<dbReference type="OrthoDB" id="5326845at2"/>
<accession>H5X4H2</accession>
<dbReference type="Gene3D" id="3.10.450.30">
    <property type="entry name" value="Microbial ribonucleases"/>
    <property type="match status" value="1"/>
</dbReference>
<sequence>MLSRRRISAALIGLILLVIAGWLVKDVLAIGEPRHGTGSLPGADSGLEIAPLSSLPPQAERTWTLIERGGPFPHPDTDGTTFGNRESSLPQMPPGYYKQYTVDLPGTDGRGPLGFVTGRHDEVYYTGDHYVSFVVVDTQR</sequence>
<evidence type="ECO:0000313" key="4">
    <source>
        <dbReference type="Proteomes" id="UP000004926"/>
    </source>
</evidence>
<dbReference type="STRING" id="882083.SacmaDRAFT_1704"/>
<protein>
    <submittedName>
        <fullName evidence="3">Guanyl-specific ribonuclease Sa</fullName>
    </submittedName>
</protein>
<dbReference type="AlphaFoldDB" id="H5X4H2"/>
<organism evidence="3 4">
    <name type="scientific">Saccharomonospora marina XMU15</name>
    <dbReference type="NCBI Taxonomy" id="882083"/>
    <lineage>
        <taxon>Bacteria</taxon>
        <taxon>Bacillati</taxon>
        <taxon>Actinomycetota</taxon>
        <taxon>Actinomycetes</taxon>
        <taxon>Pseudonocardiales</taxon>
        <taxon>Pseudonocardiaceae</taxon>
        <taxon>Saccharomonospora</taxon>
    </lineage>
</organism>
<dbReference type="GO" id="GO:0003723">
    <property type="term" value="F:RNA binding"/>
    <property type="evidence" value="ECO:0007669"/>
    <property type="project" value="InterPro"/>
</dbReference>
<dbReference type="Proteomes" id="UP000004926">
    <property type="component" value="Chromosome"/>
</dbReference>
<name>H5X4H2_9PSEU</name>
<keyword evidence="4" id="KW-1185">Reference proteome</keyword>
<evidence type="ECO:0000256" key="2">
    <source>
        <dbReference type="ARBA" id="ARBA00022801"/>
    </source>
</evidence>
<gene>
    <name evidence="3" type="ORF">SacmaDRAFT_1704</name>
</gene>
<dbReference type="SUPFAM" id="SSF53933">
    <property type="entry name" value="Microbial ribonucleases"/>
    <property type="match status" value="1"/>
</dbReference>